<evidence type="ECO:0000256" key="9">
    <source>
        <dbReference type="ARBA" id="ARBA00023004"/>
    </source>
</evidence>
<dbReference type="InterPro" id="IPR027450">
    <property type="entry name" value="AlkB-like"/>
</dbReference>
<dbReference type="PANTHER" id="PTHR16557:SF2">
    <property type="entry name" value="NUCLEIC ACID DIOXYGENASE ALKBH1"/>
    <property type="match status" value="1"/>
</dbReference>
<dbReference type="Gene3D" id="2.60.120.590">
    <property type="entry name" value="Alpha-ketoglutarate-dependent dioxygenase AlkB-like"/>
    <property type="match status" value="1"/>
</dbReference>
<evidence type="ECO:0000256" key="15">
    <source>
        <dbReference type="SAM" id="MobiDB-lite"/>
    </source>
</evidence>
<evidence type="ECO:0000256" key="4">
    <source>
        <dbReference type="ARBA" id="ARBA00022490"/>
    </source>
</evidence>
<accession>A0A0A0LC72</accession>
<reference evidence="17 18" key="4">
    <citation type="journal article" date="2011" name="BMC Genomics">
        <title>RNA-Seq improves annotation of protein-coding genes in the cucumber genome.</title>
        <authorList>
            <person name="Li Z."/>
            <person name="Zhang Z."/>
            <person name="Yan P."/>
            <person name="Huang S."/>
            <person name="Fei Z."/>
            <person name="Lin K."/>
        </authorList>
    </citation>
    <scope>NUCLEOTIDE SEQUENCE [LARGE SCALE GENOMIC DNA]</scope>
    <source>
        <strain evidence="18">cv. 9930</strain>
    </source>
</reference>
<keyword evidence="9 14" id="KW-0408">Iron</keyword>
<comment type="subcellular location">
    <subcellularLocation>
        <location evidence="2">Cytoplasm</location>
    </subcellularLocation>
    <subcellularLocation>
        <location evidence="1">Nucleus</location>
    </subcellularLocation>
</comment>
<dbReference type="AlphaFoldDB" id="A0A0A0LC72"/>
<protein>
    <recommendedName>
        <fullName evidence="13">DNA N(6)-methyladenine demethylase</fullName>
        <ecNumber evidence="13">1.14.11.51</ecNumber>
    </recommendedName>
</protein>
<evidence type="ECO:0000256" key="14">
    <source>
        <dbReference type="PIRSR" id="PIRSR604574-2"/>
    </source>
</evidence>
<organism evidence="17 18">
    <name type="scientific">Cucumis sativus</name>
    <name type="common">Cucumber</name>
    <dbReference type="NCBI Taxonomy" id="3659"/>
    <lineage>
        <taxon>Eukaryota</taxon>
        <taxon>Viridiplantae</taxon>
        <taxon>Streptophyta</taxon>
        <taxon>Embryophyta</taxon>
        <taxon>Tracheophyta</taxon>
        <taxon>Spermatophyta</taxon>
        <taxon>Magnoliopsida</taxon>
        <taxon>eudicotyledons</taxon>
        <taxon>Gunneridae</taxon>
        <taxon>Pentapetalae</taxon>
        <taxon>rosids</taxon>
        <taxon>fabids</taxon>
        <taxon>Cucurbitales</taxon>
        <taxon>Cucurbitaceae</taxon>
        <taxon>Benincaseae</taxon>
        <taxon>Cucumis</taxon>
    </lineage>
</organism>
<dbReference type="eggNOG" id="KOG2731">
    <property type="taxonomic scope" value="Eukaryota"/>
</dbReference>
<evidence type="ECO:0000256" key="7">
    <source>
        <dbReference type="ARBA" id="ARBA00022964"/>
    </source>
</evidence>
<evidence type="ECO:0000313" key="17">
    <source>
        <dbReference type="EMBL" id="KGN58499.1"/>
    </source>
</evidence>
<keyword evidence="6" id="KW-0227">DNA damage</keyword>
<reference evidence="17 18" key="1">
    <citation type="journal article" date="2009" name="Nat. Genet.">
        <title>The genome of the cucumber, Cucumis sativus L.</title>
        <authorList>
            <person name="Huang S."/>
            <person name="Li R."/>
            <person name="Zhang Z."/>
            <person name="Li L."/>
            <person name="Gu X."/>
            <person name="Fan W."/>
            <person name="Lucas W.J."/>
            <person name="Wang X."/>
            <person name="Xie B."/>
            <person name="Ni P."/>
            <person name="Ren Y."/>
            <person name="Zhu H."/>
            <person name="Li J."/>
            <person name="Lin K."/>
            <person name="Jin W."/>
            <person name="Fei Z."/>
            <person name="Li G."/>
            <person name="Staub J."/>
            <person name="Kilian A."/>
            <person name="van der Vossen E.A."/>
            <person name="Wu Y."/>
            <person name="Guo J."/>
            <person name="He J."/>
            <person name="Jia Z."/>
            <person name="Ren Y."/>
            <person name="Tian G."/>
            <person name="Lu Y."/>
            <person name="Ruan J."/>
            <person name="Qian W."/>
            <person name="Wang M."/>
            <person name="Huang Q."/>
            <person name="Li B."/>
            <person name="Xuan Z."/>
            <person name="Cao J."/>
            <person name="Asan"/>
            <person name="Wu Z."/>
            <person name="Zhang J."/>
            <person name="Cai Q."/>
            <person name="Bai Y."/>
            <person name="Zhao B."/>
            <person name="Han Y."/>
            <person name="Li Y."/>
            <person name="Li X."/>
            <person name="Wang S."/>
            <person name="Shi Q."/>
            <person name="Liu S."/>
            <person name="Cho W.K."/>
            <person name="Kim J.Y."/>
            <person name="Xu Y."/>
            <person name="Heller-Uszynska K."/>
            <person name="Miao H."/>
            <person name="Cheng Z."/>
            <person name="Zhang S."/>
            <person name="Wu J."/>
            <person name="Yang Y."/>
            <person name="Kang H."/>
            <person name="Li M."/>
            <person name="Liang H."/>
            <person name="Ren X."/>
            <person name="Shi Z."/>
            <person name="Wen M."/>
            <person name="Jian M."/>
            <person name="Yang H."/>
            <person name="Zhang G."/>
            <person name="Yang Z."/>
            <person name="Chen R."/>
            <person name="Liu S."/>
            <person name="Li J."/>
            <person name="Ma L."/>
            <person name="Liu H."/>
            <person name="Zhou Y."/>
            <person name="Zhao J."/>
            <person name="Fang X."/>
            <person name="Li G."/>
            <person name="Fang L."/>
            <person name="Li Y."/>
            <person name="Liu D."/>
            <person name="Zheng H."/>
            <person name="Zhang Y."/>
            <person name="Qin N."/>
            <person name="Li Z."/>
            <person name="Yang G."/>
            <person name="Yang S."/>
            <person name="Bolund L."/>
            <person name="Kristiansen K."/>
            <person name="Zheng H."/>
            <person name="Li S."/>
            <person name="Zhang X."/>
            <person name="Yang H."/>
            <person name="Wang J."/>
            <person name="Sun R."/>
            <person name="Zhang B."/>
            <person name="Jiang S."/>
            <person name="Wang J."/>
            <person name="Du Y."/>
            <person name="Li S."/>
        </authorList>
    </citation>
    <scope>NUCLEOTIDE SEQUENCE [LARGE SCALE GENOMIC DNA]</scope>
    <source>
        <strain evidence="18">cv. 9930</strain>
    </source>
</reference>
<dbReference type="FunFam" id="2.60.120.590:FF:000013">
    <property type="entry name" value="2-oxoglutarate-dependent dioxygenase family protein"/>
    <property type="match status" value="1"/>
</dbReference>
<dbReference type="PROSITE" id="PS51471">
    <property type="entry name" value="FE2OG_OXY"/>
    <property type="match status" value="1"/>
</dbReference>
<comment type="cofactor">
    <cofactor evidence="14">
        <name>Fe(2+)</name>
        <dbReference type="ChEBI" id="CHEBI:29033"/>
    </cofactor>
    <text evidence="14">Binds 1 Fe(2+) ion per subunit.</text>
</comment>
<keyword evidence="4" id="KW-0963">Cytoplasm</keyword>
<evidence type="ECO:0000256" key="6">
    <source>
        <dbReference type="ARBA" id="ARBA00022763"/>
    </source>
</evidence>
<keyword evidence="7" id="KW-0223">Dioxygenase</keyword>
<dbReference type="GO" id="GO:0141131">
    <property type="term" value="F:DNA N6-methyladenine demethylase activity"/>
    <property type="evidence" value="ECO:0007669"/>
    <property type="project" value="UniProtKB-EC"/>
</dbReference>
<feature type="region of interest" description="Disordered" evidence="15">
    <location>
        <begin position="56"/>
        <end position="147"/>
    </location>
</feature>
<evidence type="ECO:0000256" key="5">
    <source>
        <dbReference type="ARBA" id="ARBA00022723"/>
    </source>
</evidence>
<dbReference type="STRING" id="3659.A0A0A0LC72"/>
<evidence type="ECO:0000256" key="2">
    <source>
        <dbReference type="ARBA" id="ARBA00004496"/>
    </source>
</evidence>
<dbReference type="EC" id="1.14.11.51" evidence="13"/>
<dbReference type="PANTHER" id="PTHR16557">
    <property type="entry name" value="ALKYLATED DNA REPAIR PROTEIN ALKB-RELATED"/>
    <property type="match status" value="1"/>
</dbReference>
<feature type="binding site" evidence="14">
    <location>
        <position position="444"/>
    </location>
    <ligand>
        <name>Fe cation</name>
        <dbReference type="ChEBI" id="CHEBI:24875"/>
        <note>catalytic</note>
    </ligand>
</feature>
<name>A0A0A0LC72_CUCSA</name>
<dbReference type="GO" id="GO:0035516">
    <property type="term" value="F:broad specificity oxidative DNA demethylase activity"/>
    <property type="evidence" value="ECO:0000318"/>
    <property type="project" value="GO_Central"/>
</dbReference>
<dbReference type="InterPro" id="IPR005123">
    <property type="entry name" value="Oxoglu/Fe-dep_dioxygenase_dom"/>
</dbReference>
<keyword evidence="18" id="KW-1185">Reference proteome</keyword>
<sequence>MARVAIQGVIPLAASKPLSITSIAPSIQDLSHKLIERLANSSASFVIQFPPIMNDGGPRYAGRGHPNNRGRSPRSADHFTYRPRHAGGEGSSVAGSSNPGSGAFRGRSSHQMSSRNFRKPVGQKQASSSEQWQWRPLNSGKDASPGAVDLQLQHNSTDDMSNNNKQLLESIASNSDCIELSSSSAQNVSKSLHSAVERIHVQGPTAVCGSYGDSFPYDNCNRSDVVGQELKVQPSLKSCAKDESFTIQLGKSNDVFNSTDSKDKKPSVDLDSFDICPPKTGGVMLNPSLLAMNREKRNEMRRAMEGNNGIVLRPGMVHLKGGISVRDQAKIVKKCRDLGIGAGGFYQPGYREGGKLHLKMMCLGKNWDPDSSTYGDIRPFDDTKPPNLPDEFYQLVEKAIKDSYAIMAEDSTIKNPERVLPWMKPDICIVNFYSQNGRLGLHQDRDESQESLDKGLPVISFSIGDSAEFLFGDRSDVDQAEKVTLESGDILIFGGKSRHVFHGVTAIHSNTAPKALLEATNLRPGRLNLTFRQY</sequence>
<dbReference type="GO" id="GO:0008198">
    <property type="term" value="F:ferrous iron binding"/>
    <property type="evidence" value="ECO:0000318"/>
    <property type="project" value="GO_Central"/>
</dbReference>
<gene>
    <name evidence="17" type="ORF">Csa_3G651830</name>
</gene>
<evidence type="ECO:0000256" key="11">
    <source>
        <dbReference type="ARBA" id="ARBA00023242"/>
    </source>
</evidence>
<dbReference type="SMR" id="A0A0A0LC72"/>
<dbReference type="GO" id="GO:0035515">
    <property type="term" value="F:oxidative RNA demethylase activity"/>
    <property type="evidence" value="ECO:0000318"/>
    <property type="project" value="GO_Central"/>
</dbReference>
<keyword evidence="11" id="KW-0539">Nucleus</keyword>
<dbReference type="GO" id="GO:0005737">
    <property type="term" value="C:cytoplasm"/>
    <property type="evidence" value="ECO:0000318"/>
    <property type="project" value="GO_Central"/>
</dbReference>
<evidence type="ECO:0000256" key="1">
    <source>
        <dbReference type="ARBA" id="ARBA00004123"/>
    </source>
</evidence>
<evidence type="ECO:0000256" key="10">
    <source>
        <dbReference type="ARBA" id="ARBA00023204"/>
    </source>
</evidence>
<comment type="similarity">
    <text evidence="3">Belongs to the alkB family.</text>
</comment>
<dbReference type="EMBL" id="CM002924">
    <property type="protein sequence ID" value="KGN58499.1"/>
    <property type="molecule type" value="Genomic_DNA"/>
</dbReference>
<dbReference type="InterPro" id="IPR037151">
    <property type="entry name" value="AlkB-like_sf"/>
</dbReference>
<evidence type="ECO:0000313" key="18">
    <source>
        <dbReference type="Proteomes" id="UP000029981"/>
    </source>
</evidence>
<dbReference type="GO" id="GO:0035513">
    <property type="term" value="P:oxidative RNA demethylation"/>
    <property type="evidence" value="ECO:0000318"/>
    <property type="project" value="GO_Central"/>
</dbReference>
<proteinExistence type="inferred from homology"/>
<feature type="binding site" evidence="14">
    <location>
        <position position="502"/>
    </location>
    <ligand>
        <name>Fe cation</name>
        <dbReference type="ChEBI" id="CHEBI:24875"/>
        <note>catalytic</note>
    </ligand>
</feature>
<dbReference type="Proteomes" id="UP000029981">
    <property type="component" value="Chromosome 3"/>
</dbReference>
<evidence type="ECO:0000256" key="3">
    <source>
        <dbReference type="ARBA" id="ARBA00007879"/>
    </source>
</evidence>
<reference evidence="17 18" key="2">
    <citation type="journal article" date="2009" name="PLoS ONE">
        <title>An integrated genetic and cytogenetic map of the cucumber genome.</title>
        <authorList>
            <person name="Ren Y."/>
            <person name="Zhang Z."/>
            <person name="Liu J."/>
            <person name="Staub J.E."/>
            <person name="Han Y."/>
            <person name="Cheng Z."/>
            <person name="Li X."/>
            <person name="Lu J."/>
            <person name="Miao H."/>
            <person name="Kang H."/>
            <person name="Xie B."/>
            <person name="Gu X."/>
            <person name="Wang X."/>
            <person name="Du Y."/>
            <person name="Jin W."/>
            <person name="Huang S."/>
        </authorList>
    </citation>
    <scope>NUCLEOTIDE SEQUENCE [LARGE SCALE GENOMIC DNA]</scope>
    <source>
        <strain evidence="18">cv. 9930</strain>
    </source>
</reference>
<evidence type="ECO:0000256" key="12">
    <source>
        <dbReference type="ARBA" id="ARBA00052047"/>
    </source>
</evidence>
<feature type="domain" description="Fe2OG dioxygenase" evidence="16">
    <location>
        <begin position="424"/>
        <end position="534"/>
    </location>
</feature>
<dbReference type="GO" id="GO:0006281">
    <property type="term" value="P:DNA repair"/>
    <property type="evidence" value="ECO:0007669"/>
    <property type="project" value="UniProtKB-KW"/>
</dbReference>
<keyword evidence="8" id="KW-0560">Oxidoreductase</keyword>
<evidence type="ECO:0000259" key="16">
    <source>
        <dbReference type="PROSITE" id="PS51471"/>
    </source>
</evidence>
<keyword evidence="10" id="KW-0234">DNA repair</keyword>
<dbReference type="Pfam" id="PF13532">
    <property type="entry name" value="2OG-FeII_Oxy_2"/>
    <property type="match status" value="1"/>
</dbReference>
<dbReference type="GO" id="GO:0005634">
    <property type="term" value="C:nucleus"/>
    <property type="evidence" value="ECO:0007669"/>
    <property type="project" value="UniProtKB-SubCell"/>
</dbReference>
<evidence type="ECO:0000256" key="8">
    <source>
        <dbReference type="ARBA" id="ARBA00023002"/>
    </source>
</evidence>
<reference evidence="17 18" key="3">
    <citation type="journal article" date="2010" name="BMC Genomics">
        <title>Transcriptome sequencing and comparative analysis of cucumber flowers with different sex types.</title>
        <authorList>
            <person name="Guo S."/>
            <person name="Zheng Y."/>
            <person name="Joung J.G."/>
            <person name="Liu S."/>
            <person name="Zhang Z."/>
            <person name="Crasta O.R."/>
            <person name="Sobral B.W."/>
            <person name="Xu Y."/>
            <person name="Huang S."/>
            <person name="Fei Z."/>
        </authorList>
    </citation>
    <scope>NUCLEOTIDE SEQUENCE [LARGE SCALE GENOMIC DNA]</scope>
    <source>
        <strain evidence="18">cv. 9930</strain>
    </source>
</reference>
<keyword evidence="5 14" id="KW-0479">Metal-binding</keyword>
<feature type="binding site" evidence="14">
    <location>
        <position position="442"/>
    </location>
    <ligand>
        <name>Fe cation</name>
        <dbReference type="ChEBI" id="CHEBI:24875"/>
        <note>catalytic</note>
    </ligand>
</feature>
<evidence type="ECO:0000256" key="13">
    <source>
        <dbReference type="ARBA" id="ARBA00066586"/>
    </source>
</evidence>
<dbReference type="InterPro" id="IPR004574">
    <property type="entry name" value="Alkb"/>
</dbReference>
<dbReference type="SUPFAM" id="SSF51197">
    <property type="entry name" value="Clavaminate synthase-like"/>
    <property type="match status" value="1"/>
</dbReference>
<comment type="catalytic activity">
    <reaction evidence="12">
        <text>an N(6)-methyl-2'-deoxyadenosine in DNA + 2-oxoglutarate + O2 = a 2'-deoxyadenosine in DNA + formaldehyde + succinate + CO2</text>
        <dbReference type="Rhea" id="RHEA:49524"/>
        <dbReference type="Rhea" id="RHEA-COMP:12418"/>
        <dbReference type="Rhea" id="RHEA-COMP:12419"/>
        <dbReference type="ChEBI" id="CHEBI:15379"/>
        <dbReference type="ChEBI" id="CHEBI:16526"/>
        <dbReference type="ChEBI" id="CHEBI:16810"/>
        <dbReference type="ChEBI" id="CHEBI:16842"/>
        <dbReference type="ChEBI" id="CHEBI:30031"/>
        <dbReference type="ChEBI" id="CHEBI:90615"/>
        <dbReference type="ChEBI" id="CHEBI:90616"/>
        <dbReference type="EC" id="1.14.11.51"/>
    </reaction>
    <physiologicalReaction direction="left-to-right" evidence="12">
        <dbReference type="Rhea" id="RHEA:49525"/>
    </physiologicalReaction>
</comment>
<dbReference type="Gramene" id="KGN58499">
    <property type="protein sequence ID" value="KGN58499"/>
    <property type="gene ID" value="Csa_3G651830"/>
</dbReference>